<feature type="region of interest" description="Disordered" evidence="1">
    <location>
        <begin position="949"/>
        <end position="988"/>
    </location>
</feature>
<feature type="compositionally biased region" description="Low complexity" evidence="1">
    <location>
        <begin position="859"/>
        <end position="885"/>
    </location>
</feature>
<evidence type="ECO:0008006" key="4">
    <source>
        <dbReference type="Google" id="ProtNLM"/>
    </source>
</evidence>
<comment type="caution">
    <text evidence="2">The sequence shown here is derived from an EMBL/GenBank/DDBJ whole genome shotgun (WGS) entry which is preliminary data.</text>
</comment>
<accession>A0A9P3HCG6</accession>
<reference evidence="2" key="2">
    <citation type="journal article" date="2022" name="Microbiol. Resour. Announc.">
        <title>Whole-Genome Sequence of Entomortierella parvispora E1425, a Mucoromycotan Fungus Associated with Burkholderiaceae-Related Endosymbiotic Bacteria.</title>
        <authorList>
            <person name="Herlambang A."/>
            <person name="Guo Y."/>
            <person name="Takashima Y."/>
            <person name="Narisawa K."/>
            <person name="Ohta H."/>
            <person name="Nishizawa T."/>
        </authorList>
    </citation>
    <scope>NUCLEOTIDE SEQUENCE</scope>
    <source>
        <strain evidence="2">E1425</strain>
    </source>
</reference>
<gene>
    <name evidence="2" type="ORF">EMPS_06502</name>
</gene>
<evidence type="ECO:0000313" key="2">
    <source>
        <dbReference type="EMBL" id="GJJ74144.1"/>
    </source>
</evidence>
<sequence length="1146" mass="124666">MASISQLRLDGLSEVTELERIPLPYKTLYHTLFFKNDMPVDLLQERHRTGSEQLLTWIQAALALLDTVAEESAQRQRQNLDDDEKEEQDEELEAEIQDVVSGFGHYEPTIESSIEILLQLEECVADRLSTRSPNDSISSLVDQNHLSLTSTSKPLPLEQVVHISPAIETILEQWSRLRKIIDELSGSVREHQRLRDGIQNVRNISEQTRQASGILEKCLQSIAADKQRTSELALSLAQRDKNSKDLSLQSELYSLTPYQNSTASLSKGGTMSLGVDSNDMLELDSRIGLLSLQIDTLQKTYPECTRTHRIKTLKAHKRDLLPPTQARASGTIAEKKQCIWVVYQELLGQWDDLRTGKEQLWRDLEECDRWRARIEKMAKQIESMLDPVEIFYKMCANMLSNLDRQSTMNALLAAVAASSPKRPSSPKGPSSPKSVKSSPRSVASRKSGSFMGSAAGSTAGSVPASPRSVKSTSTVTPGTPATQATEDDVSEPINLETLWSTIQELDEKQTMVAPAIENMFWVQEGEIQHRTKTAAFSPTTPTTAVDRSVPPPSFALAMELPSPLPVDSSPLYPNIELLERQRHLKARWSNLKTSLDAVGTRLHAHHTTLKEKANEEERLALAKKDEAENRTLVGSGNSIDGQGWRSPSSPSSPNLRRSGTAPHASKSPSSPTWSPSARFLRGKLVSSQSMDSTAAVRKYMLIKSDKPQWEKPRPWCPSVSVSSPGMPGFPLQTSSWGYFFLGPSTNEENFGELVATPAPPPKPKPTPPSSATKNKSSKILDRPPFSPGGNRGYTALSKPPVRSPPMPARSVSVAGGDFKSRCMSPPNAPGGGRPFLRRSTSTHQLQGGQGKKSNGQAQSNTKSNTNNSNSNSNNNNNNNNGKNNGAQSRRNSIQPQQRGAWAASRRTSISSSSSSEDETIREFVAASRRGSSSSSCGGALSGYGSGYNSHKSGYRSSRGSLPPFGRHGLAPLTTLTDSTSSLDSMMSTSFPSSFGARGRMMMNKDGGYESSSMSSSVGGRSPSPFGPMFGSSFAAARSTAALHSALMASMSSASAVSHTSSSSSLRFSPASPSQGRDSRSSRGKNPLQHQQRQPITLGTSSASSWMSMNTGSLISALSFTVPTYNFEEDFSNPFVNTSREETLVTM</sequence>
<evidence type="ECO:0000313" key="3">
    <source>
        <dbReference type="Proteomes" id="UP000827284"/>
    </source>
</evidence>
<dbReference type="OrthoDB" id="2433991at2759"/>
<feature type="compositionally biased region" description="Low complexity" evidence="1">
    <location>
        <begin position="971"/>
        <end position="988"/>
    </location>
</feature>
<feature type="compositionally biased region" description="Low complexity" evidence="1">
    <location>
        <begin position="926"/>
        <end position="937"/>
    </location>
</feature>
<name>A0A9P3HCG6_9FUNG</name>
<protein>
    <recommendedName>
        <fullName evidence="4">Karyogamy protein</fullName>
    </recommendedName>
</protein>
<feature type="compositionally biased region" description="Polar residues" evidence="1">
    <location>
        <begin position="1087"/>
        <end position="1102"/>
    </location>
</feature>
<feature type="region of interest" description="Disordered" evidence="1">
    <location>
        <begin position="1060"/>
        <end position="1102"/>
    </location>
</feature>
<feature type="compositionally biased region" description="Low complexity" evidence="1">
    <location>
        <begin position="417"/>
        <end position="449"/>
    </location>
</feature>
<feature type="compositionally biased region" description="Polar residues" evidence="1">
    <location>
        <begin position="468"/>
        <end position="484"/>
    </location>
</feature>
<feature type="compositionally biased region" description="Low complexity" evidence="1">
    <location>
        <begin position="904"/>
        <end position="914"/>
    </location>
</feature>
<dbReference type="AlphaFoldDB" id="A0A9P3HCG6"/>
<dbReference type="EMBL" id="BQFW01000008">
    <property type="protein sequence ID" value="GJJ74144.1"/>
    <property type="molecule type" value="Genomic_DNA"/>
</dbReference>
<reference evidence="2" key="1">
    <citation type="submission" date="2021-11" db="EMBL/GenBank/DDBJ databases">
        <authorList>
            <person name="Herlambang A."/>
            <person name="Guo Y."/>
            <person name="Takashima Y."/>
            <person name="Nishizawa T."/>
        </authorList>
    </citation>
    <scope>NUCLEOTIDE SEQUENCE</scope>
    <source>
        <strain evidence="2">E1425</strain>
    </source>
</reference>
<organism evidence="2 3">
    <name type="scientific">Entomortierella parvispora</name>
    <dbReference type="NCBI Taxonomy" id="205924"/>
    <lineage>
        <taxon>Eukaryota</taxon>
        <taxon>Fungi</taxon>
        <taxon>Fungi incertae sedis</taxon>
        <taxon>Mucoromycota</taxon>
        <taxon>Mortierellomycotina</taxon>
        <taxon>Mortierellomycetes</taxon>
        <taxon>Mortierellales</taxon>
        <taxon>Mortierellaceae</taxon>
        <taxon>Entomortierella</taxon>
    </lineage>
</organism>
<feature type="compositionally biased region" description="Polar residues" evidence="1">
    <location>
        <begin position="838"/>
        <end position="858"/>
    </location>
</feature>
<feature type="region of interest" description="Disordered" evidence="1">
    <location>
        <begin position="622"/>
        <end position="676"/>
    </location>
</feature>
<feature type="compositionally biased region" description="Polar residues" evidence="1">
    <location>
        <begin position="886"/>
        <end position="897"/>
    </location>
</feature>
<dbReference type="Proteomes" id="UP000827284">
    <property type="component" value="Unassembled WGS sequence"/>
</dbReference>
<feature type="compositionally biased region" description="Low complexity" evidence="1">
    <location>
        <begin position="665"/>
        <end position="676"/>
    </location>
</feature>
<proteinExistence type="predicted"/>
<feature type="region of interest" description="Disordered" evidence="1">
    <location>
        <begin position="417"/>
        <end position="492"/>
    </location>
</feature>
<feature type="compositionally biased region" description="Low complexity" evidence="1">
    <location>
        <begin position="1060"/>
        <end position="1073"/>
    </location>
</feature>
<keyword evidence="3" id="KW-1185">Reference proteome</keyword>
<feature type="region of interest" description="Disordered" evidence="1">
    <location>
        <begin position="749"/>
        <end position="937"/>
    </location>
</feature>
<feature type="compositionally biased region" description="Pro residues" evidence="1">
    <location>
        <begin position="757"/>
        <end position="768"/>
    </location>
</feature>
<evidence type="ECO:0000256" key="1">
    <source>
        <dbReference type="SAM" id="MobiDB-lite"/>
    </source>
</evidence>
<feature type="compositionally biased region" description="Polar residues" evidence="1">
    <location>
        <begin position="950"/>
        <end position="959"/>
    </location>
</feature>